<feature type="region of interest" description="Disordered" evidence="1">
    <location>
        <begin position="169"/>
        <end position="190"/>
    </location>
</feature>
<dbReference type="SUPFAM" id="SSF159888">
    <property type="entry name" value="YdhG-like"/>
    <property type="match status" value="1"/>
</dbReference>
<keyword evidence="4" id="KW-1185">Reference proteome</keyword>
<accession>A0A9W6MM12</accession>
<evidence type="ECO:0000259" key="2">
    <source>
        <dbReference type="Pfam" id="PF08818"/>
    </source>
</evidence>
<evidence type="ECO:0000256" key="1">
    <source>
        <dbReference type="SAM" id="MobiDB-lite"/>
    </source>
</evidence>
<dbReference type="InterPro" id="IPR016786">
    <property type="entry name" value="YdeI_bac"/>
</dbReference>
<dbReference type="AlphaFoldDB" id="A0A9W6MM12"/>
<organism evidence="3 4">
    <name type="scientific">Maricaulis virginensis</name>
    <dbReference type="NCBI Taxonomy" id="144022"/>
    <lineage>
        <taxon>Bacteria</taxon>
        <taxon>Pseudomonadati</taxon>
        <taxon>Pseudomonadota</taxon>
        <taxon>Alphaproteobacteria</taxon>
        <taxon>Maricaulales</taxon>
        <taxon>Maricaulaceae</taxon>
        <taxon>Maricaulis</taxon>
    </lineage>
</organism>
<name>A0A9W6MM12_9PROT</name>
<reference evidence="3" key="1">
    <citation type="journal article" date="2014" name="Int. J. Syst. Evol. Microbiol.">
        <title>Complete genome sequence of Corynebacterium casei LMG S-19264T (=DSM 44701T), isolated from a smear-ripened cheese.</title>
        <authorList>
            <consortium name="US DOE Joint Genome Institute (JGI-PGF)"/>
            <person name="Walter F."/>
            <person name="Albersmeier A."/>
            <person name="Kalinowski J."/>
            <person name="Ruckert C."/>
        </authorList>
    </citation>
    <scope>NUCLEOTIDE SEQUENCE</scope>
    <source>
        <strain evidence="3">VKM B-1513</strain>
    </source>
</reference>
<sequence length="190" mass="20661">MASPVDDYLQTPGPWRDEMQALRPVLLDSGLDEALKWAKPCYAHAGENIAIMQPMKDFLALMFFKGALVDDPDGILREQGPNSRAAKRLEFTGVEAIRAAEPQLRALVASAIAVEASGAKLPPRGELELPEELTEALADDAELSAAFDALTPGRQRGYALHIAGAKQAETRRNRVAKHRPRILAGKGLRD</sequence>
<comment type="caution">
    <text evidence="3">The sequence shown here is derived from an EMBL/GenBank/DDBJ whole genome shotgun (WGS) entry which is preliminary data.</text>
</comment>
<protein>
    <recommendedName>
        <fullName evidence="2">YdhG-like domain-containing protein</fullName>
    </recommendedName>
</protein>
<dbReference type="Pfam" id="PF13376">
    <property type="entry name" value="OmdA"/>
    <property type="match status" value="1"/>
</dbReference>
<evidence type="ECO:0000313" key="3">
    <source>
        <dbReference type="EMBL" id="GLK50548.1"/>
    </source>
</evidence>
<dbReference type="Pfam" id="PF08818">
    <property type="entry name" value="DUF1801"/>
    <property type="match status" value="1"/>
</dbReference>
<dbReference type="PIRSF" id="PIRSF021308">
    <property type="entry name" value="UCP021308"/>
    <property type="match status" value="1"/>
</dbReference>
<dbReference type="InterPro" id="IPR014922">
    <property type="entry name" value="YdhG-like"/>
</dbReference>
<dbReference type="EMBL" id="BSFE01000001">
    <property type="protein sequence ID" value="GLK50548.1"/>
    <property type="molecule type" value="Genomic_DNA"/>
</dbReference>
<dbReference type="RefSeq" id="WP_271184949.1">
    <property type="nucleotide sequence ID" value="NZ_BSFE01000001.1"/>
</dbReference>
<dbReference type="Proteomes" id="UP001143486">
    <property type="component" value="Unassembled WGS sequence"/>
</dbReference>
<gene>
    <name evidence="3" type="primary">ydeI</name>
    <name evidence="3" type="ORF">GCM10017621_00560</name>
</gene>
<evidence type="ECO:0000313" key="4">
    <source>
        <dbReference type="Proteomes" id="UP001143486"/>
    </source>
</evidence>
<feature type="domain" description="YdhG-like" evidence="2">
    <location>
        <begin position="15"/>
        <end position="112"/>
    </location>
</feature>
<proteinExistence type="predicted"/>
<reference evidence="3" key="2">
    <citation type="submission" date="2023-01" db="EMBL/GenBank/DDBJ databases">
        <authorList>
            <person name="Sun Q."/>
            <person name="Evtushenko L."/>
        </authorList>
    </citation>
    <scope>NUCLEOTIDE SEQUENCE</scope>
    <source>
        <strain evidence="3">VKM B-1513</strain>
    </source>
</reference>